<name>A0AAV9J5D0_9PEZI</name>
<organism evidence="2 3">
    <name type="scientific">Oleoguttula mirabilis</name>
    <dbReference type="NCBI Taxonomy" id="1507867"/>
    <lineage>
        <taxon>Eukaryota</taxon>
        <taxon>Fungi</taxon>
        <taxon>Dikarya</taxon>
        <taxon>Ascomycota</taxon>
        <taxon>Pezizomycotina</taxon>
        <taxon>Dothideomycetes</taxon>
        <taxon>Dothideomycetidae</taxon>
        <taxon>Mycosphaerellales</taxon>
        <taxon>Teratosphaeriaceae</taxon>
        <taxon>Oleoguttula</taxon>
    </lineage>
</organism>
<reference evidence="2 3" key="1">
    <citation type="submission" date="2021-11" db="EMBL/GenBank/DDBJ databases">
        <title>Black yeast isolated from Biological Soil Crust.</title>
        <authorList>
            <person name="Kurbessoian T."/>
        </authorList>
    </citation>
    <scope>NUCLEOTIDE SEQUENCE [LARGE SCALE GENOMIC DNA]</scope>
    <source>
        <strain evidence="2 3">CCFEE 5522</strain>
    </source>
</reference>
<gene>
    <name evidence="2" type="ORF">LTR36_009689</name>
</gene>
<feature type="domain" description="BTB" evidence="1">
    <location>
        <begin position="16"/>
        <end position="89"/>
    </location>
</feature>
<dbReference type="PANTHER" id="PTHR47843:SF2">
    <property type="entry name" value="BTB DOMAIN-CONTAINING PROTEIN"/>
    <property type="match status" value="1"/>
</dbReference>
<dbReference type="EMBL" id="JAVFHQ010000072">
    <property type="protein sequence ID" value="KAK4540191.1"/>
    <property type="molecule type" value="Genomic_DNA"/>
</dbReference>
<dbReference type="InterPro" id="IPR000210">
    <property type="entry name" value="BTB/POZ_dom"/>
</dbReference>
<dbReference type="Proteomes" id="UP001324427">
    <property type="component" value="Unassembled WGS sequence"/>
</dbReference>
<dbReference type="Gene3D" id="3.30.710.10">
    <property type="entry name" value="Potassium Channel Kv1.1, Chain A"/>
    <property type="match status" value="1"/>
</dbReference>
<accession>A0AAV9J5D0</accession>
<evidence type="ECO:0000313" key="3">
    <source>
        <dbReference type="Proteomes" id="UP001324427"/>
    </source>
</evidence>
<sequence>MAPPSTPNSFPSSEMFDDLIIIEVGTGDTKRTFEVFKGVLCFYSAYFSSALNGRFRESTEGVIKLPTEDPLIFDLFHHWLFTRRLFDSTLEPSSLLDYRTIAKLWIFADAHLVPLLQNTIADIFAEKMMTSVTAPDSQTIDFIYENSSQGSLLRYTVVQSIRHMTDPDDLCSVATVEHCKEEMDDAESLNYALGTQKLVKASAAVHTSWLYERCCERHVHDGENCMA</sequence>
<dbReference type="InterPro" id="IPR011333">
    <property type="entry name" value="SKP1/BTB/POZ_sf"/>
</dbReference>
<dbReference type="PROSITE" id="PS50097">
    <property type="entry name" value="BTB"/>
    <property type="match status" value="1"/>
</dbReference>
<dbReference type="AlphaFoldDB" id="A0AAV9J5D0"/>
<dbReference type="SUPFAM" id="SSF54695">
    <property type="entry name" value="POZ domain"/>
    <property type="match status" value="1"/>
</dbReference>
<keyword evidence="3" id="KW-1185">Reference proteome</keyword>
<proteinExistence type="predicted"/>
<evidence type="ECO:0000313" key="2">
    <source>
        <dbReference type="EMBL" id="KAK4540191.1"/>
    </source>
</evidence>
<protein>
    <recommendedName>
        <fullName evidence="1">BTB domain-containing protein</fullName>
    </recommendedName>
</protein>
<evidence type="ECO:0000259" key="1">
    <source>
        <dbReference type="PROSITE" id="PS50097"/>
    </source>
</evidence>
<dbReference type="PANTHER" id="PTHR47843">
    <property type="entry name" value="BTB DOMAIN-CONTAINING PROTEIN-RELATED"/>
    <property type="match status" value="1"/>
</dbReference>
<comment type="caution">
    <text evidence="2">The sequence shown here is derived from an EMBL/GenBank/DDBJ whole genome shotgun (WGS) entry which is preliminary data.</text>
</comment>
<dbReference type="Pfam" id="PF00651">
    <property type="entry name" value="BTB"/>
    <property type="match status" value="1"/>
</dbReference>